<proteinExistence type="predicted"/>
<keyword evidence="1" id="KW-1133">Transmembrane helix</keyword>
<evidence type="ECO:0000256" key="1">
    <source>
        <dbReference type="SAM" id="Phobius"/>
    </source>
</evidence>
<keyword evidence="1" id="KW-0472">Membrane</keyword>
<gene>
    <name evidence="2" type="ORF">AWB90_26450</name>
</gene>
<organism evidence="2 3">
    <name type="scientific">Mycobacterium paraense</name>
    <dbReference type="NCBI Taxonomy" id="767916"/>
    <lineage>
        <taxon>Bacteria</taxon>
        <taxon>Bacillati</taxon>
        <taxon>Actinomycetota</taxon>
        <taxon>Actinomycetes</taxon>
        <taxon>Mycobacteriales</taxon>
        <taxon>Mycobacteriaceae</taxon>
        <taxon>Mycobacterium</taxon>
        <taxon>Mycobacterium simiae complex</taxon>
    </lineage>
</organism>
<feature type="transmembrane region" description="Helical" evidence="1">
    <location>
        <begin position="48"/>
        <end position="67"/>
    </location>
</feature>
<feature type="transmembrane region" description="Helical" evidence="1">
    <location>
        <begin position="74"/>
        <end position="92"/>
    </location>
</feature>
<comment type="caution">
    <text evidence="2">The sequence shown here is derived from an EMBL/GenBank/DDBJ whole genome shotgun (WGS) entry which is preliminary data.</text>
</comment>
<keyword evidence="1" id="KW-0812">Transmembrane</keyword>
<name>A0A1X2A3C7_9MYCO</name>
<dbReference type="STRING" id="767916.AWB91_04090"/>
<dbReference type="AlphaFoldDB" id="A0A1X2A3C7"/>
<evidence type="ECO:0000313" key="3">
    <source>
        <dbReference type="Proteomes" id="UP000193285"/>
    </source>
</evidence>
<dbReference type="EMBL" id="LQPN01000080">
    <property type="protein sequence ID" value="ORW36677.1"/>
    <property type="molecule type" value="Genomic_DNA"/>
</dbReference>
<sequence length="147" mass="15906">MALLGVSGAVTGGWAYAAPRHWYDTYPGLGMSWLPQLGPYNEHFAKDVGAMFLAMAAVTAVAFVLVANQTLVRVTAVMWLVFNTLHCAYHLSMLHMYNTRDATVNGILLSLAVLAAAALFIPVRIPSGPSPRQPVRRTYGQSARTDA</sequence>
<protein>
    <submittedName>
        <fullName evidence="2">Uncharacterized protein</fullName>
    </submittedName>
</protein>
<evidence type="ECO:0000313" key="2">
    <source>
        <dbReference type="EMBL" id="ORW36677.1"/>
    </source>
</evidence>
<feature type="transmembrane region" description="Helical" evidence="1">
    <location>
        <begin position="104"/>
        <end position="123"/>
    </location>
</feature>
<dbReference type="Proteomes" id="UP000193285">
    <property type="component" value="Unassembled WGS sequence"/>
</dbReference>
<reference evidence="2 3" key="1">
    <citation type="journal article" date="2015" name="Emerg. Microbes Infect.">
        <title>Characterization of 17 strains belonging to the Mycobacterium simiae complex and description of Mycobacterium paraense sp. nov.</title>
        <authorList>
            <person name="Fusco da Costa A.R."/>
            <person name="Fedrizzi T."/>
            <person name="Lopes M.L."/>
            <person name="Pecorari M."/>
            <person name="Oliveira da Costa W.L."/>
            <person name="Giacobazzi E."/>
            <person name="da Costa Bahia J.R."/>
            <person name="De Sanctis V."/>
            <person name="Batista Lima K.V."/>
            <person name="Bertorelli R."/>
            <person name="Grottola A."/>
            <person name="Fabio A."/>
            <person name="Mariottini A."/>
            <person name="Ferretti P."/>
            <person name="Di Leva F."/>
            <person name="Fregni Serpini G."/>
            <person name="Tagliazucchi S."/>
            <person name="Rumpianesi F."/>
            <person name="Jousson O."/>
            <person name="Segata N."/>
            <person name="Tortoli E."/>
        </authorList>
    </citation>
    <scope>NUCLEOTIDE SEQUENCE [LARGE SCALE GENOMIC DNA]</scope>
    <source>
        <strain evidence="2 3">IEC33</strain>
    </source>
</reference>
<accession>A0A1X2A3C7</accession>